<dbReference type="GO" id="GO:0046417">
    <property type="term" value="P:chorismate metabolic process"/>
    <property type="evidence" value="ECO:0007669"/>
    <property type="project" value="InterPro"/>
</dbReference>
<keyword evidence="4" id="KW-0963">Cytoplasm</keyword>
<keyword evidence="5" id="KW-0028">Amino-acid biosynthesis</keyword>
<sequence length="419" mass="46413">MNYNNNHNSNNNNNNNVKSNHINNINNINHNNKWGPLPRYSYLSSSSSSSSLKKSTALKNKEGDEDCVKTTDILSLDSIRSTLIRQEETIIFALIERAQFRQNDKCYDQDGFENLGSRFGKTSNDDSNKLSLLEHMLMGTEALHSRVRRYTSPEEHSFFPERLPDFRRPKGEGLPELDYPTDLLSSSGGASSINFNKILLQKYTSWILPKMSQPGDDEQHGSAVVCDIAVLQALSRRVHYGKFVAESKYRSDPKAYQQLVQDNDADGVMKLLTNAPVEEKVLQRAKLKAATYGREPLSNIAIPNLECNDTASIVAAAAASAAAAAVEALVGGDFSQKKRGKVNPTVIEAIYRDFIIPLTKDIEVAYLFLRCGKQPPKEYGPDRMSTDPSILVKEEEETANGTTANGTTATTTTTNHQSA</sequence>
<protein>
    <recommendedName>
        <fullName evidence="3">chorismate mutase</fullName>
        <ecNumber evidence="3">5.4.99.5</ecNumber>
    </recommendedName>
</protein>
<dbReference type="SUPFAM" id="SSF48600">
    <property type="entry name" value="Chorismate mutase II"/>
    <property type="match status" value="1"/>
</dbReference>
<evidence type="ECO:0000256" key="5">
    <source>
        <dbReference type="ARBA" id="ARBA00022605"/>
    </source>
</evidence>
<dbReference type="InterPro" id="IPR037039">
    <property type="entry name" value="CM_AroQ_sf_eucaryotic"/>
</dbReference>
<name>A0A7S2VZ80_9STRA</name>
<reference evidence="10" key="1">
    <citation type="submission" date="2021-01" db="EMBL/GenBank/DDBJ databases">
        <authorList>
            <person name="Corre E."/>
            <person name="Pelletier E."/>
            <person name="Niang G."/>
            <person name="Scheremetjew M."/>
            <person name="Finn R."/>
            <person name="Kale V."/>
            <person name="Holt S."/>
            <person name="Cochrane G."/>
            <person name="Meng A."/>
            <person name="Brown T."/>
            <person name="Cohen L."/>
        </authorList>
    </citation>
    <scope>NUCLEOTIDE SEQUENCE</scope>
    <source>
        <strain evidence="10">CCMP1452</strain>
    </source>
</reference>
<evidence type="ECO:0000256" key="7">
    <source>
        <dbReference type="ARBA" id="ARBA00023235"/>
    </source>
</evidence>
<gene>
    <name evidence="10" type="ORF">EANT1437_LOCUS1398</name>
</gene>
<dbReference type="InterPro" id="IPR008238">
    <property type="entry name" value="Chorismate_mutase_AroQ_euk"/>
</dbReference>
<comment type="subcellular location">
    <subcellularLocation>
        <location evidence="1">Cytoplasm</location>
    </subcellularLocation>
</comment>
<evidence type="ECO:0000259" key="9">
    <source>
        <dbReference type="Pfam" id="PF01817"/>
    </source>
</evidence>
<dbReference type="AlphaFoldDB" id="A0A7S2VZ80"/>
<proteinExistence type="predicted"/>
<feature type="region of interest" description="Disordered" evidence="8">
    <location>
        <begin position="377"/>
        <end position="419"/>
    </location>
</feature>
<dbReference type="NCBIfam" id="TIGR01802">
    <property type="entry name" value="CM_pl-yst"/>
    <property type="match status" value="1"/>
</dbReference>
<dbReference type="EMBL" id="HBHI01002767">
    <property type="protein sequence ID" value="CAD9657597.1"/>
    <property type="molecule type" value="Transcribed_RNA"/>
</dbReference>
<dbReference type="InterPro" id="IPR002701">
    <property type="entry name" value="CM_II_prokaryot"/>
</dbReference>
<dbReference type="InterPro" id="IPR036263">
    <property type="entry name" value="Chorismate_II_sf"/>
</dbReference>
<dbReference type="PROSITE" id="PS51169">
    <property type="entry name" value="CHORISMATE_MUT_3"/>
    <property type="match status" value="1"/>
</dbReference>
<evidence type="ECO:0000256" key="4">
    <source>
        <dbReference type="ARBA" id="ARBA00022490"/>
    </source>
</evidence>
<feature type="compositionally biased region" description="Low complexity" evidence="8">
    <location>
        <begin position="45"/>
        <end position="55"/>
    </location>
</feature>
<dbReference type="GO" id="GO:0008652">
    <property type="term" value="P:amino acid biosynthetic process"/>
    <property type="evidence" value="ECO:0007669"/>
    <property type="project" value="UniProtKB-KW"/>
</dbReference>
<evidence type="ECO:0000256" key="1">
    <source>
        <dbReference type="ARBA" id="ARBA00004496"/>
    </source>
</evidence>
<keyword evidence="7" id="KW-0413">Isomerase</keyword>
<organism evidence="10">
    <name type="scientific">Eucampia antarctica</name>
    <dbReference type="NCBI Taxonomy" id="49252"/>
    <lineage>
        <taxon>Eukaryota</taxon>
        <taxon>Sar</taxon>
        <taxon>Stramenopiles</taxon>
        <taxon>Ochrophyta</taxon>
        <taxon>Bacillariophyta</taxon>
        <taxon>Mediophyceae</taxon>
        <taxon>Biddulphiophycidae</taxon>
        <taxon>Hemiaulales</taxon>
        <taxon>Hemiaulaceae</taxon>
        <taxon>Eucampia</taxon>
    </lineage>
</organism>
<feature type="region of interest" description="Disordered" evidence="8">
    <location>
        <begin position="1"/>
        <end position="27"/>
    </location>
</feature>
<dbReference type="PANTHER" id="PTHR21145">
    <property type="entry name" value="CHORISMATE MUTASE"/>
    <property type="match status" value="1"/>
</dbReference>
<evidence type="ECO:0000256" key="2">
    <source>
        <dbReference type="ARBA" id="ARBA00004817"/>
    </source>
</evidence>
<evidence type="ECO:0000256" key="8">
    <source>
        <dbReference type="SAM" id="MobiDB-lite"/>
    </source>
</evidence>
<evidence type="ECO:0000313" key="10">
    <source>
        <dbReference type="EMBL" id="CAD9657597.1"/>
    </source>
</evidence>
<evidence type="ECO:0000256" key="6">
    <source>
        <dbReference type="ARBA" id="ARBA00023141"/>
    </source>
</evidence>
<dbReference type="GO" id="GO:0009073">
    <property type="term" value="P:aromatic amino acid family biosynthetic process"/>
    <property type="evidence" value="ECO:0007669"/>
    <property type="project" value="UniProtKB-KW"/>
</dbReference>
<evidence type="ECO:0000256" key="3">
    <source>
        <dbReference type="ARBA" id="ARBA00012404"/>
    </source>
</evidence>
<feature type="region of interest" description="Disordered" evidence="8">
    <location>
        <begin position="45"/>
        <end position="64"/>
    </location>
</feature>
<dbReference type="PANTHER" id="PTHR21145:SF12">
    <property type="entry name" value="CHORISMATE MUTASE"/>
    <property type="match status" value="1"/>
</dbReference>
<dbReference type="Pfam" id="PF01817">
    <property type="entry name" value="CM_2"/>
    <property type="match status" value="1"/>
</dbReference>
<dbReference type="Gene3D" id="1.10.590.10">
    <property type="entry name" value="Chorismate mutase, AroQ class superfamily, eukaryotic"/>
    <property type="match status" value="1"/>
</dbReference>
<feature type="compositionally biased region" description="Low complexity" evidence="8">
    <location>
        <begin position="399"/>
        <end position="419"/>
    </location>
</feature>
<accession>A0A7S2VZ80</accession>
<dbReference type="EC" id="5.4.99.5" evidence="3"/>
<dbReference type="UniPathway" id="UPA00120">
    <property type="reaction ID" value="UER00203"/>
</dbReference>
<comment type="pathway">
    <text evidence="2">Metabolic intermediate biosynthesis; prephenate biosynthesis; prephenate from chorismate: step 1/1.</text>
</comment>
<dbReference type="GO" id="GO:0004106">
    <property type="term" value="F:chorismate mutase activity"/>
    <property type="evidence" value="ECO:0007669"/>
    <property type="project" value="UniProtKB-EC"/>
</dbReference>
<dbReference type="GO" id="GO:0005737">
    <property type="term" value="C:cytoplasm"/>
    <property type="evidence" value="ECO:0007669"/>
    <property type="project" value="UniProtKB-SubCell"/>
</dbReference>
<feature type="domain" description="Chorismate mutase" evidence="9">
    <location>
        <begin position="226"/>
        <end position="363"/>
    </location>
</feature>
<keyword evidence="6" id="KW-0057">Aromatic amino acid biosynthesis</keyword>